<dbReference type="SUPFAM" id="SSF56176">
    <property type="entry name" value="FAD-binding/transporter-associated domain-like"/>
    <property type="match status" value="1"/>
</dbReference>
<evidence type="ECO:0000256" key="2">
    <source>
        <dbReference type="ARBA" id="ARBA00008000"/>
    </source>
</evidence>
<dbReference type="GO" id="GO:0003824">
    <property type="term" value="F:catalytic activity"/>
    <property type="evidence" value="ECO:0007669"/>
    <property type="project" value="InterPro"/>
</dbReference>
<evidence type="ECO:0000256" key="1">
    <source>
        <dbReference type="ARBA" id="ARBA00001974"/>
    </source>
</evidence>
<dbReference type="InterPro" id="IPR016164">
    <property type="entry name" value="FAD-linked_Oxase-like_C"/>
</dbReference>
<dbReference type="InterPro" id="IPR036318">
    <property type="entry name" value="FAD-bd_PCMH-like_sf"/>
</dbReference>
<sequence>MSDGAVDARYSEAQGDKKGTQPLLVLRPKTTAEVSAVLSICNAHGQRLVTQGGRTGLSSSARVCEGEAVLSLERMTALDPVDSDAGTIVVDAGVALQTLQETADAAGLMFGVDIGARGSATVGGNVATNAGGIRVLRYGMYRAQILGLEAVLADGTVLSSLKGLAKDNSGYDLNQLFIGSEGTLGVVTRACLKLHPKPLYESNAFCALPSVEAAITLLSRLRSAMGPMLSAFEIIFPAVYESALRFSGKQRPVQATGDVYVLAEIQGTKAEVDNERFAEALIQACEDEIVSDVTVSQSPREFRAIWELREACSHYITSCSNMVGCDISVALREMPGFLSSADIAVRTADENASFNVFGHLGDGNLHYIVGTEKPDAVTDAILSCVKAANGSISAEHGIGLDKKQWLHLCRSDAEIAAMRRLKAAFDPNGILNPGRIFDMPAQQPPEKDARS</sequence>
<dbReference type="AlphaFoldDB" id="A0A8J6U411"/>
<evidence type="ECO:0000256" key="3">
    <source>
        <dbReference type="ARBA" id="ARBA00022630"/>
    </source>
</evidence>
<evidence type="ECO:0000259" key="5">
    <source>
        <dbReference type="PROSITE" id="PS51387"/>
    </source>
</evidence>
<comment type="cofactor">
    <cofactor evidence="1">
        <name>FAD</name>
        <dbReference type="ChEBI" id="CHEBI:57692"/>
    </cofactor>
</comment>
<feature type="domain" description="FAD-binding PCMH-type" evidence="5">
    <location>
        <begin position="18"/>
        <end position="197"/>
    </location>
</feature>
<dbReference type="InterPro" id="IPR051264">
    <property type="entry name" value="FAD-oxidored/transferase_4"/>
</dbReference>
<comment type="caution">
    <text evidence="6">The sequence shown here is derived from an EMBL/GenBank/DDBJ whole genome shotgun (WGS) entry which is preliminary data.</text>
</comment>
<evidence type="ECO:0000313" key="7">
    <source>
        <dbReference type="Proteomes" id="UP000643405"/>
    </source>
</evidence>
<dbReference type="GO" id="GO:0071949">
    <property type="term" value="F:FAD binding"/>
    <property type="evidence" value="ECO:0007669"/>
    <property type="project" value="InterPro"/>
</dbReference>
<dbReference type="InterPro" id="IPR004113">
    <property type="entry name" value="FAD-bd_oxidored_4_C"/>
</dbReference>
<dbReference type="InterPro" id="IPR016166">
    <property type="entry name" value="FAD-bd_PCMH"/>
</dbReference>
<keyword evidence="7" id="KW-1185">Reference proteome</keyword>
<dbReference type="GO" id="GO:0022904">
    <property type="term" value="P:respiratory electron transport chain"/>
    <property type="evidence" value="ECO:0007669"/>
    <property type="project" value="TreeGrafter"/>
</dbReference>
<name>A0A8J6U411_9HYPH</name>
<dbReference type="SUPFAM" id="SSF55103">
    <property type="entry name" value="FAD-linked oxidases, C-terminal domain"/>
    <property type="match status" value="1"/>
</dbReference>
<evidence type="ECO:0000313" key="6">
    <source>
        <dbReference type="EMBL" id="MBD0413455.1"/>
    </source>
</evidence>
<dbReference type="PANTHER" id="PTHR43716:SF2">
    <property type="entry name" value="BLL6224 PROTEIN"/>
    <property type="match status" value="1"/>
</dbReference>
<dbReference type="Gene3D" id="3.30.70.2740">
    <property type="match status" value="1"/>
</dbReference>
<dbReference type="InterPro" id="IPR006094">
    <property type="entry name" value="Oxid_FAD_bind_N"/>
</dbReference>
<dbReference type="PROSITE" id="PS51387">
    <property type="entry name" value="FAD_PCMH"/>
    <property type="match status" value="1"/>
</dbReference>
<proteinExistence type="inferred from homology"/>
<protein>
    <submittedName>
        <fullName evidence="6">FAD-binding oxidoreductase</fullName>
    </submittedName>
</protein>
<gene>
    <name evidence="6" type="ORF">ICI42_02135</name>
</gene>
<comment type="similarity">
    <text evidence="2">Belongs to the FAD-binding oxidoreductase/transferase type 4 family.</text>
</comment>
<dbReference type="Gene3D" id="3.30.70.2190">
    <property type="match status" value="1"/>
</dbReference>
<dbReference type="Gene3D" id="3.30.465.10">
    <property type="match status" value="1"/>
</dbReference>
<dbReference type="Pfam" id="PF01565">
    <property type="entry name" value="FAD_binding_4"/>
    <property type="match status" value="1"/>
</dbReference>
<dbReference type="Gene3D" id="1.10.45.10">
    <property type="entry name" value="Vanillyl-alcohol Oxidase, Chain A, domain 4"/>
    <property type="match status" value="1"/>
</dbReference>
<organism evidence="6 7">
    <name type="scientific">Oryzicola mucosus</name>
    <dbReference type="NCBI Taxonomy" id="2767425"/>
    <lineage>
        <taxon>Bacteria</taxon>
        <taxon>Pseudomonadati</taxon>
        <taxon>Pseudomonadota</taxon>
        <taxon>Alphaproteobacteria</taxon>
        <taxon>Hyphomicrobiales</taxon>
        <taxon>Phyllobacteriaceae</taxon>
        <taxon>Oryzicola</taxon>
    </lineage>
</organism>
<reference evidence="6" key="1">
    <citation type="submission" date="2020-09" db="EMBL/GenBank/DDBJ databases">
        <title>Genome seq and assembly of Tianweitania sp.</title>
        <authorList>
            <person name="Chhetri G."/>
        </authorList>
    </citation>
    <scope>NUCLEOTIDE SEQUENCE</scope>
    <source>
        <strain evidence="6">Rool2</strain>
    </source>
</reference>
<dbReference type="PANTHER" id="PTHR43716">
    <property type="entry name" value="D-2-HYDROXYGLUTARATE DEHYDROGENASE, MITOCHONDRIAL"/>
    <property type="match status" value="1"/>
</dbReference>
<dbReference type="Pfam" id="PF02913">
    <property type="entry name" value="FAD-oxidase_C"/>
    <property type="match status" value="1"/>
</dbReference>
<dbReference type="EMBL" id="JACVVX010000001">
    <property type="protein sequence ID" value="MBD0413455.1"/>
    <property type="molecule type" value="Genomic_DNA"/>
</dbReference>
<evidence type="ECO:0000256" key="4">
    <source>
        <dbReference type="ARBA" id="ARBA00022827"/>
    </source>
</evidence>
<dbReference type="InterPro" id="IPR016171">
    <property type="entry name" value="Vanillyl_alc_oxidase_C-sub2"/>
</dbReference>
<keyword evidence="3" id="KW-0285">Flavoprotein</keyword>
<dbReference type="InterPro" id="IPR016169">
    <property type="entry name" value="FAD-bd_PCMH_sub2"/>
</dbReference>
<keyword evidence="4" id="KW-0274">FAD</keyword>
<accession>A0A8J6U411</accession>
<dbReference type="FunFam" id="1.10.45.10:FF:000001">
    <property type="entry name" value="D-lactate dehydrogenase mitochondrial"/>
    <property type="match status" value="1"/>
</dbReference>
<dbReference type="Proteomes" id="UP000643405">
    <property type="component" value="Unassembled WGS sequence"/>
</dbReference>